<name>A0A7J9NXF1_METMI</name>
<dbReference type="EC" id="2.1.1.45" evidence="6"/>
<dbReference type="EMBL" id="JACDUH010000003">
    <property type="protein sequence ID" value="MBA2851693.1"/>
    <property type="molecule type" value="Genomic_DNA"/>
</dbReference>
<organism evidence="6 7">
    <name type="scientific">Methanococcus maripaludis</name>
    <name type="common">Methanococcus deltae</name>
    <dbReference type="NCBI Taxonomy" id="39152"/>
    <lineage>
        <taxon>Archaea</taxon>
        <taxon>Methanobacteriati</taxon>
        <taxon>Methanobacteriota</taxon>
        <taxon>Methanomada group</taxon>
        <taxon>Methanococci</taxon>
        <taxon>Methanococcales</taxon>
        <taxon>Methanococcaceae</taxon>
        <taxon>Methanococcus</taxon>
    </lineage>
</organism>
<dbReference type="PIRSF" id="PIRSF036752">
    <property type="entry name" value="TSase_MJ051"/>
    <property type="match status" value="1"/>
</dbReference>
<dbReference type="SUPFAM" id="SSF55831">
    <property type="entry name" value="Thymidylate synthase/dCMP hydroxymethylase"/>
    <property type="match status" value="1"/>
</dbReference>
<comment type="caution">
    <text evidence="6">The sequence shown here is derived from an EMBL/GenBank/DDBJ whole genome shotgun (WGS) entry which is preliminary data.</text>
</comment>
<evidence type="ECO:0000313" key="6">
    <source>
        <dbReference type="EMBL" id="MBA2851693.1"/>
    </source>
</evidence>
<keyword evidence="2 6" id="KW-0489">Methyltransferase</keyword>
<dbReference type="InterPro" id="IPR014620">
    <property type="entry name" value="Thymidylate_synthase_arc"/>
</dbReference>
<dbReference type="GO" id="GO:0004799">
    <property type="term" value="F:thymidylate synthase activity"/>
    <property type="evidence" value="ECO:0007669"/>
    <property type="project" value="UniProtKB-EC"/>
</dbReference>
<proteinExistence type="predicted"/>
<dbReference type="GO" id="GO:0032259">
    <property type="term" value="P:methylation"/>
    <property type="evidence" value="ECO:0007669"/>
    <property type="project" value="UniProtKB-KW"/>
</dbReference>
<dbReference type="RefSeq" id="WP_181501519.1">
    <property type="nucleotide sequence ID" value="NZ_JACDUH010000003.1"/>
</dbReference>
<keyword evidence="4" id="KW-0545">Nucleotide biosynthesis</keyword>
<keyword evidence="3 6" id="KW-0808">Transferase</keyword>
<evidence type="ECO:0000256" key="2">
    <source>
        <dbReference type="ARBA" id="ARBA00022603"/>
    </source>
</evidence>
<gene>
    <name evidence="6" type="ORF">HNP86_001852</name>
</gene>
<dbReference type="GO" id="GO:0005829">
    <property type="term" value="C:cytosol"/>
    <property type="evidence" value="ECO:0007669"/>
    <property type="project" value="TreeGrafter"/>
</dbReference>
<dbReference type="CDD" id="cd00351">
    <property type="entry name" value="TS_Pyrimidine_HMase"/>
    <property type="match status" value="1"/>
</dbReference>
<evidence type="ECO:0000256" key="3">
    <source>
        <dbReference type="ARBA" id="ARBA00022679"/>
    </source>
</evidence>
<dbReference type="AlphaFoldDB" id="A0A7J9NXF1"/>
<dbReference type="InterPro" id="IPR036926">
    <property type="entry name" value="Thymidate_synth/dCMP_Mease_sf"/>
</dbReference>
<evidence type="ECO:0000313" key="7">
    <source>
        <dbReference type="Proteomes" id="UP000564425"/>
    </source>
</evidence>
<sequence>MYAIVAENIKEAYEDLIVTIMDDGQSMITEDGQKCRELENVVIEINNPQDLTVSRKFPLGLNSVKSYADQLLHGVKSESAFVYDYHSRLFKYPSSSLMMMFKNKGAELVFRLYPDIVTKYHDKLLGAERNDECDQIAYTIAKLKSQINSRRAVAITWSPKRDHYEKHVPCMQYIQFLVRDGNMTMTVLFRSNDALLAFHANAIGLVTLGQMVADELGVTFNKYVHHSVSMHIYEERDSDDLKKYFFIGKK</sequence>
<feature type="domain" description="Thymidylate synthase/dCMP hydroxymethylase" evidence="5">
    <location>
        <begin position="13"/>
        <end position="236"/>
    </location>
</feature>
<protein>
    <submittedName>
        <fullName evidence="6">Thymidylate synthase</fullName>
        <ecNumber evidence="6">2.1.1.45</ecNumber>
    </submittedName>
</protein>
<dbReference type="Proteomes" id="UP000564425">
    <property type="component" value="Unassembled WGS sequence"/>
</dbReference>
<keyword evidence="1" id="KW-0963">Cytoplasm</keyword>
<dbReference type="InterPro" id="IPR023451">
    <property type="entry name" value="Thymidate_synth/dCMP_Mease_dom"/>
</dbReference>
<dbReference type="Pfam" id="PF00303">
    <property type="entry name" value="Thymidylat_synt"/>
    <property type="match status" value="1"/>
</dbReference>
<dbReference type="Gene3D" id="3.30.572.10">
    <property type="entry name" value="Thymidylate synthase/dCMP hydroxymethylase domain"/>
    <property type="match status" value="1"/>
</dbReference>
<evidence type="ECO:0000256" key="1">
    <source>
        <dbReference type="ARBA" id="ARBA00022490"/>
    </source>
</evidence>
<dbReference type="InterPro" id="IPR045097">
    <property type="entry name" value="Thymidate_synth/dCMP_Mease"/>
</dbReference>
<accession>A0A7J9NXF1</accession>
<evidence type="ECO:0000259" key="5">
    <source>
        <dbReference type="Pfam" id="PF00303"/>
    </source>
</evidence>
<dbReference type="GO" id="GO:0006235">
    <property type="term" value="P:dTTP biosynthetic process"/>
    <property type="evidence" value="ECO:0007669"/>
    <property type="project" value="InterPro"/>
</dbReference>
<dbReference type="PANTHER" id="PTHR11548">
    <property type="entry name" value="THYMIDYLATE SYNTHASE 1"/>
    <property type="match status" value="1"/>
</dbReference>
<dbReference type="PANTHER" id="PTHR11548:SF1">
    <property type="entry name" value="THYMIDYLATE SYNTHASE 1"/>
    <property type="match status" value="1"/>
</dbReference>
<dbReference type="NCBIfam" id="TIGR03283">
    <property type="entry name" value="thy_syn_methano"/>
    <property type="match status" value="1"/>
</dbReference>
<reference evidence="6 7" key="1">
    <citation type="submission" date="2020-07" db="EMBL/GenBank/DDBJ databases">
        <title>Genomic Encyclopedia of Type Strains, Phase IV (KMG-V): Genome sequencing to study the core and pangenomes of soil and plant-associated prokaryotes.</title>
        <authorList>
            <person name="Whitman W."/>
        </authorList>
    </citation>
    <scope>NUCLEOTIDE SEQUENCE [LARGE SCALE GENOMIC DNA]</scope>
    <source>
        <strain evidence="6 7">A1</strain>
    </source>
</reference>
<evidence type="ECO:0000256" key="4">
    <source>
        <dbReference type="ARBA" id="ARBA00022727"/>
    </source>
</evidence>
<dbReference type="GO" id="GO:0006231">
    <property type="term" value="P:dTMP biosynthetic process"/>
    <property type="evidence" value="ECO:0007669"/>
    <property type="project" value="TreeGrafter"/>
</dbReference>